<dbReference type="Proteomes" id="UP001497522">
    <property type="component" value="Chromosome 9"/>
</dbReference>
<protein>
    <submittedName>
        <fullName evidence="1">Uncharacterized protein</fullName>
    </submittedName>
</protein>
<evidence type="ECO:0000313" key="2">
    <source>
        <dbReference type="Proteomes" id="UP001497522"/>
    </source>
</evidence>
<sequence length="91" mass="9938">MVCLLLPDSAEYVECYTLDKDAGQASAKLYTMELALADELVSIPVNSCFLHQVLLQGFVWSIGVSLLLGCMELEVLQQVSTFVTLLASSLH</sequence>
<name>A0ABP1C0Q6_9BRYO</name>
<evidence type="ECO:0000313" key="1">
    <source>
        <dbReference type="EMBL" id="CAK9882291.1"/>
    </source>
</evidence>
<proteinExistence type="predicted"/>
<gene>
    <name evidence="1" type="ORF">CSSPJE1EN2_LOCUS23646</name>
</gene>
<dbReference type="EMBL" id="OZ023710">
    <property type="protein sequence ID" value="CAK9882291.1"/>
    <property type="molecule type" value="Genomic_DNA"/>
</dbReference>
<keyword evidence="2" id="KW-1185">Reference proteome</keyword>
<accession>A0ABP1C0Q6</accession>
<reference evidence="1" key="1">
    <citation type="submission" date="2024-03" db="EMBL/GenBank/DDBJ databases">
        <authorList>
            <consortium name="ELIXIR-Norway"/>
            <consortium name="Elixir Norway"/>
        </authorList>
    </citation>
    <scope>NUCLEOTIDE SEQUENCE</scope>
</reference>
<organism evidence="1 2">
    <name type="scientific">Sphagnum jensenii</name>
    <dbReference type="NCBI Taxonomy" id="128206"/>
    <lineage>
        <taxon>Eukaryota</taxon>
        <taxon>Viridiplantae</taxon>
        <taxon>Streptophyta</taxon>
        <taxon>Embryophyta</taxon>
        <taxon>Bryophyta</taxon>
        <taxon>Sphagnophytina</taxon>
        <taxon>Sphagnopsida</taxon>
        <taxon>Sphagnales</taxon>
        <taxon>Sphagnaceae</taxon>
        <taxon>Sphagnum</taxon>
    </lineage>
</organism>